<dbReference type="AlphaFoldDB" id="A0AAV5VDY8"/>
<feature type="region of interest" description="Disordered" evidence="1">
    <location>
        <begin position="1"/>
        <end position="25"/>
    </location>
</feature>
<evidence type="ECO:0000313" key="3">
    <source>
        <dbReference type="Proteomes" id="UP001432322"/>
    </source>
</evidence>
<name>A0AAV5VDY8_9BILA</name>
<evidence type="ECO:0000313" key="2">
    <source>
        <dbReference type="EMBL" id="GMT17493.1"/>
    </source>
</evidence>
<dbReference type="Proteomes" id="UP001432322">
    <property type="component" value="Unassembled WGS sequence"/>
</dbReference>
<accession>A0AAV5VDY8</accession>
<gene>
    <name evidence="2" type="ORF">PFISCL1PPCAC_8790</name>
</gene>
<organism evidence="2 3">
    <name type="scientific">Pristionchus fissidentatus</name>
    <dbReference type="NCBI Taxonomy" id="1538716"/>
    <lineage>
        <taxon>Eukaryota</taxon>
        <taxon>Metazoa</taxon>
        <taxon>Ecdysozoa</taxon>
        <taxon>Nematoda</taxon>
        <taxon>Chromadorea</taxon>
        <taxon>Rhabditida</taxon>
        <taxon>Rhabditina</taxon>
        <taxon>Diplogasteromorpha</taxon>
        <taxon>Diplogasteroidea</taxon>
        <taxon>Neodiplogasteridae</taxon>
        <taxon>Pristionchus</taxon>
    </lineage>
</organism>
<comment type="caution">
    <text evidence="2">The sequence shown here is derived from an EMBL/GenBank/DDBJ whole genome shotgun (WGS) entry which is preliminary data.</text>
</comment>
<dbReference type="EMBL" id="BTSY01000003">
    <property type="protein sequence ID" value="GMT17493.1"/>
    <property type="molecule type" value="Genomic_DNA"/>
</dbReference>
<reference evidence="2" key="1">
    <citation type="submission" date="2023-10" db="EMBL/GenBank/DDBJ databases">
        <title>Genome assembly of Pristionchus species.</title>
        <authorList>
            <person name="Yoshida K."/>
            <person name="Sommer R.J."/>
        </authorList>
    </citation>
    <scope>NUCLEOTIDE SEQUENCE</scope>
    <source>
        <strain evidence="2">RS5133</strain>
    </source>
</reference>
<evidence type="ECO:0008006" key="4">
    <source>
        <dbReference type="Google" id="ProtNLM"/>
    </source>
</evidence>
<feature type="compositionally biased region" description="Low complexity" evidence="1">
    <location>
        <begin position="11"/>
        <end position="22"/>
    </location>
</feature>
<evidence type="ECO:0000256" key="1">
    <source>
        <dbReference type="SAM" id="MobiDB-lite"/>
    </source>
</evidence>
<proteinExistence type="predicted"/>
<keyword evidence="3" id="KW-1185">Reference proteome</keyword>
<protein>
    <recommendedName>
        <fullName evidence="4">RING-type domain-containing protein</fullName>
    </recommendedName>
</protein>
<sequence length="328" mass="35378">MADSISDDSPRSPGSGSDNGDGARPRFGSLTRAAVADLCTKWYCNSDGCPFGKAKRCGFLKLSYYKDKVKEEADMTPLMMNCGHFLCYFCAIEKRSMTGVQYKCTQMVQNVAGAVGKCDFSYDSSDIPKFPFARYLYDPAVQLEQRGVVCDQCSTSPSAADAALAAAVAVPPPTVNVPGVFLPVAAAAFAAGVAAGGKQMKHYPRGTSFCCVDCSTKAEKPIVLCAYCHFTADQPNLLHAQHWKQRVTHLRQLPRKQDDELQQDQKDLLLQLDKAVDDTIRIRRGFPSFSTVAISCAAAARRRSGRAPTAARGASASNPVAKFCTAKA</sequence>